<organism evidence="1 2">
    <name type="scientific">Phytohabitans rumicis</name>
    <dbReference type="NCBI Taxonomy" id="1076125"/>
    <lineage>
        <taxon>Bacteria</taxon>
        <taxon>Bacillati</taxon>
        <taxon>Actinomycetota</taxon>
        <taxon>Actinomycetes</taxon>
        <taxon>Micromonosporales</taxon>
        <taxon>Micromonosporaceae</taxon>
    </lineage>
</organism>
<dbReference type="Proteomes" id="UP000482960">
    <property type="component" value="Unassembled WGS sequence"/>
</dbReference>
<accession>A0A6V8LJC5</accession>
<comment type="caution">
    <text evidence="1">The sequence shown here is derived from an EMBL/GenBank/DDBJ whole genome shotgun (WGS) entry which is preliminary data.</text>
</comment>
<dbReference type="RefSeq" id="WP_246278405.1">
    <property type="nucleotide sequence ID" value="NZ_BAABJB010000020.1"/>
</dbReference>
<protein>
    <submittedName>
        <fullName evidence="1">Uncharacterized protein</fullName>
    </submittedName>
</protein>
<reference evidence="1 2" key="2">
    <citation type="submission" date="2020-03" db="EMBL/GenBank/DDBJ databases">
        <authorList>
            <person name="Ichikawa N."/>
            <person name="Kimura A."/>
            <person name="Kitahashi Y."/>
            <person name="Uohara A."/>
        </authorList>
    </citation>
    <scope>NUCLEOTIDE SEQUENCE [LARGE SCALE GENOMIC DNA]</scope>
    <source>
        <strain evidence="1 2">NBRC 108638</strain>
    </source>
</reference>
<sequence length="53" mass="5626">MSELREFLAGRPGMPMGTSTIGFVELVSYDRRMLDVAHSMGLPTAAPGLADAT</sequence>
<name>A0A6V8LJC5_9ACTN</name>
<evidence type="ECO:0000313" key="2">
    <source>
        <dbReference type="Proteomes" id="UP000482960"/>
    </source>
</evidence>
<proteinExistence type="predicted"/>
<keyword evidence="2" id="KW-1185">Reference proteome</keyword>
<dbReference type="EMBL" id="BLPG01000001">
    <property type="protein sequence ID" value="GFJ94729.1"/>
    <property type="molecule type" value="Genomic_DNA"/>
</dbReference>
<reference evidence="1 2" key="1">
    <citation type="submission" date="2020-03" db="EMBL/GenBank/DDBJ databases">
        <title>Whole genome shotgun sequence of Phytohabitans rumicis NBRC 108638.</title>
        <authorList>
            <person name="Komaki H."/>
            <person name="Tamura T."/>
        </authorList>
    </citation>
    <scope>NUCLEOTIDE SEQUENCE [LARGE SCALE GENOMIC DNA]</scope>
    <source>
        <strain evidence="1 2">NBRC 108638</strain>
    </source>
</reference>
<evidence type="ECO:0000313" key="1">
    <source>
        <dbReference type="EMBL" id="GFJ94729.1"/>
    </source>
</evidence>
<dbReference type="AlphaFoldDB" id="A0A6V8LJC5"/>
<gene>
    <name evidence="1" type="ORF">Prum_083710</name>
</gene>